<sequence length="175" mass="19501">MTAQAFVDESGRGARYYVCVAVVTDGDVDSLRRVARSLCLPGQRRWHFVHERASRRRQIVDALVSNAAATALVFHGKGDETAVRAESFRRMVRQLLDRNVTRLVIESREGRDHLDRQVLVGELRGQAAGFGYDHLPAHSDPLLWVADAVAWCSSAGGVWAERIHPLVGHLERVVP</sequence>
<keyword evidence="2" id="KW-1185">Reference proteome</keyword>
<evidence type="ECO:0008006" key="3">
    <source>
        <dbReference type="Google" id="ProtNLM"/>
    </source>
</evidence>
<dbReference type="Proteomes" id="UP001519535">
    <property type="component" value="Unassembled WGS sequence"/>
</dbReference>
<proteinExistence type="predicted"/>
<reference evidence="1 2" key="1">
    <citation type="submission" date="2021-05" db="EMBL/GenBank/DDBJ databases">
        <title>Mycobacterium acidophilum sp. nov., an extremely acid-tolerant member of the genus Mycobacterium.</title>
        <authorList>
            <person name="Xia J."/>
        </authorList>
    </citation>
    <scope>NUCLEOTIDE SEQUENCE [LARGE SCALE GENOMIC DNA]</scope>
    <source>
        <strain evidence="1 2">M1</strain>
    </source>
</reference>
<gene>
    <name evidence="1" type="ORF">KIH27_14375</name>
</gene>
<protein>
    <recommendedName>
        <fullName evidence="3">DUF3800 domain-containing protein</fullName>
    </recommendedName>
</protein>
<accession>A0ABS5RKF5</accession>
<evidence type="ECO:0000313" key="1">
    <source>
        <dbReference type="EMBL" id="MBS9534775.1"/>
    </source>
</evidence>
<dbReference type="EMBL" id="JAHCLR010000029">
    <property type="protein sequence ID" value="MBS9534775.1"/>
    <property type="molecule type" value="Genomic_DNA"/>
</dbReference>
<name>A0ABS5RKF5_9MYCO</name>
<dbReference type="RefSeq" id="WP_214093643.1">
    <property type="nucleotide sequence ID" value="NZ_JAHCLR010000029.1"/>
</dbReference>
<comment type="caution">
    <text evidence="1">The sequence shown here is derived from an EMBL/GenBank/DDBJ whole genome shotgun (WGS) entry which is preliminary data.</text>
</comment>
<organism evidence="1 2">
    <name type="scientific">Mycolicibacter acidiphilus</name>
    <dbReference type="NCBI Taxonomy" id="2835306"/>
    <lineage>
        <taxon>Bacteria</taxon>
        <taxon>Bacillati</taxon>
        <taxon>Actinomycetota</taxon>
        <taxon>Actinomycetes</taxon>
        <taxon>Mycobacteriales</taxon>
        <taxon>Mycobacteriaceae</taxon>
        <taxon>Mycolicibacter</taxon>
    </lineage>
</organism>
<evidence type="ECO:0000313" key="2">
    <source>
        <dbReference type="Proteomes" id="UP001519535"/>
    </source>
</evidence>